<evidence type="ECO:0000256" key="1">
    <source>
        <dbReference type="SAM" id="SignalP"/>
    </source>
</evidence>
<feature type="chain" id="PRO_5046600342" evidence="1">
    <location>
        <begin position="33"/>
        <end position="425"/>
    </location>
</feature>
<reference evidence="2 3" key="1">
    <citation type="submission" date="2020-04" db="EMBL/GenBank/DDBJ databases">
        <title>CFH 90308 Microbacterium sp.</title>
        <authorList>
            <person name="Nie G."/>
            <person name="Ming H."/>
            <person name="Xia T."/>
        </authorList>
    </citation>
    <scope>NUCLEOTIDE SEQUENCE [LARGE SCALE GENOMIC DNA]</scope>
    <source>
        <strain evidence="2 3">CFH 90308</strain>
    </source>
</reference>
<protein>
    <submittedName>
        <fullName evidence="2">Sugar ABC transporter substrate-binding protein</fullName>
    </submittedName>
</protein>
<gene>
    <name evidence="2" type="ORF">HF576_15855</name>
</gene>
<comment type="caution">
    <text evidence="2">The sequence shown here is derived from an EMBL/GenBank/DDBJ whole genome shotgun (WGS) entry which is preliminary data.</text>
</comment>
<dbReference type="PANTHER" id="PTHR43649:SF12">
    <property type="entry name" value="DIACETYLCHITOBIOSE BINDING PROTEIN DASA"/>
    <property type="match status" value="1"/>
</dbReference>
<dbReference type="EMBL" id="JABACI010000004">
    <property type="protein sequence ID" value="NLP85322.1"/>
    <property type="molecule type" value="Genomic_DNA"/>
</dbReference>
<accession>A0ABX1KE45</accession>
<dbReference type="SUPFAM" id="SSF53850">
    <property type="entry name" value="Periplasmic binding protein-like II"/>
    <property type="match status" value="1"/>
</dbReference>
<keyword evidence="1" id="KW-0732">Signal</keyword>
<keyword evidence="3" id="KW-1185">Reference proteome</keyword>
<dbReference type="InterPro" id="IPR006059">
    <property type="entry name" value="SBP"/>
</dbReference>
<sequence>MNTARKLFGVVALTASVGLAAAGCAASPPAPAETTAAPGSVDLRMTVWTSNEDHLALFDSIAESYAADHPEIGSITFESLPFGDYNTTLTTQIAGGNSPDLAWMGDLSADLIAAGALVPLTDALQATEGWDYDDLLGSVTAEYSVDDELYAYPFSNSPFALYVNTDLLAQAGQTLPADPTWDDISAIGSAVNAATGKGGFVIRDFDFSSWNTLATVWTGWGASAWSPDGETCTFDSPEMTDAFQFLHDAVFVDKSMPGPGTTADFFAGDSAFTIAQVSRASLLDGSFAYDVVPLPAGPEGEYSVMGQAGVGVLSSSAHTHEATDFLAYLTNPENAALLAQFFPPPRESLLTGEKLAENNAKLTAEQLQSVVVDQIAEAVTLPNHANPAEIAQKAKTALDAMWVPDADVAAVLGTVCDAIQPVLAD</sequence>
<evidence type="ECO:0000313" key="3">
    <source>
        <dbReference type="Proteomes" id="UP001429745"/>
    </source>
</evidence>
<organism evidence="2 3">
    <name type="scientific">Microbacterium salsuginis</name>
    <dbReference type="NCBI Taxonomy" id="2722803"/>
    <lineage>
        <taxon>Bacteria</taxon>
        <taxon>Bacillati</taxon>
        <taxon>Actinomycetota</taxon>
        <taxon>Actinomycetes</taxon>
        <taxon>Micrococcales</taxon>
        <taxon>Microbacteriaceae</taxon>
        <taxon>Microbacterium</taxon>
    </lineage>
</organism>
<dbReference type="Gene3D" id="3.40.190.10">
    <property type="entry name" value="Periplasmic binding protein-like II"/>
    <property type="match status" value="1"/>
</dbReference>
<dbReference type="CDD" id="cd13585">
    <property type="entry name" value="PBP2_TMBP_like"/>
    <property type="match status" value="1"/>
</dbReference>
<name>A0ABX1KE45_9MICO</name>
<proteinExistence type="predicted"/>
<dbReference type="Pfam" id="PF01547">
    <property type="entry name" value="SBP_bac_1"/>
    <property type="match status" value="1"/>
</dbReference>
<dbReference type="PROSITE" id="PS51257">
    <property type="entry name" value="PROKAR_LIPOPROTEIN"/>
    <property type="match status" value="1"/>
</dbReference>
<dbReference type="InterPro" id="IPR050490">
    <property type="entry name" value="Bact_solute-bd_prot1"/>
</dbReference>
<dbReference type="RefSeq" id="WP_168913736.1">
    <property type="nucleotide sequence ID" value="NZ_JABACI010000004.1"/>
</dbReference>
<feature type="signal peptide" evidence="1">
    <location>
        <begin position="1"/>
        <end position="32"/>
    </location>
</feature>
<dbReference type="PANTHER" id="PTHR43649">
    <property type="entry name" value="ARABINOSE-BINDING PROTEIN-RELATED"/>
    <property type="match status" value="1"/>
</dbReference>
<dbReference type="Proteomes" id="UP001429745">
    <property type="component" value="Unassembled WGS sequence"/>
</dbReference>
<evidence type="ECO:0000313" key="2">
    <source>
        <dbReference type="EMBL" id="NLP85322.1"/>
    </source>
</evidence>